<dbReference type="PANTHER" id="PTHR30537">
    <property type="entry name" value="HTH-TYPE TRANSCRIPTIONAL REGULATOR"/>
    <property type="match status" value="1"/>
</dbReference>
<comment type="caution">
    <text evidence="3">The sequence shown here is derived from an EMBL/GenBank/DDBJ whole genome shotgun (WGS) entry which is preliminary data.</text>
</comment>
<protein>
    <submittedName>
        <fullName evidence="3">DNA-binding transcriptional LysR family regulator</fullName>
    </submittedName>
</protein>
<dbReference type="GO" id="GO:0003700">
    <property type="term" value="F:DNA-binding transcription factor activity"/>
    <property type="evidence" value="ECO:0007669"/>
    <property type="project" value="TreeGrafter"/>
</dbReference>
<gene>
    <name evidence="3" type="ORF">FHW16_002923</name>
</gene>
<comment type="similarity">
    <text evidence="1">Belongs to the LysR transcriptional regulatory family.</text>
</comment>
<accession>A0A839ELW5</accession>
<organism evidence="3 4">
    <name type="scientific">Phyllobacterium myrsinacearum</name>
    <dbReference type="NCBI Taxonomy" id="28101"/>
    <lineage>
        <taxon>Bacteria</taxon>
        <taxon>Pseudomonadati</taxon>
        <taxon>Pseudomonadota</taxon>
        <taxon>Alphaproteobacteria</taxon>
        <taxon>Hyphomicrobiales</taxon>
        <taxon>Phyllobacteriaceae</taxon>
        <taxon>Phyllobacterium</taxon>
    </lineage>
</organism>
<reference evidence="3 4" key="1">
    <citation type="submission" date="2020-07" db="EMBL/GenBank/DDBJ databases">
        <title>Genomic Encyclopedia of Type Strains, Phase IV (KMG-V): Genome sequencing to study the core and pangenomes of soil and plant-associated prokaryotes.</title>
        <authorList>
            <person name="Whitman W."/>
        </authorList>
    </citation>
    <scope>NUCLEOTIDE SEQUENCE [LARGE SCALE GENOMIC DNA]</scope>
    <source>
        <strain evidence="3 4">AN3</strain>
    </source>
</reference>
<keyword evidence="3" id="KW-0238">DNA-binding</keyword>
<evidence type="ECO:0000313" key="3">
    <source>
        <dbReference type="EMBL" id="MBA8879205.1"/>
    </source>
</evidence>
<keyword evidence="4" id="KW-1185">Reference proteome</keyword>
<dbReference type="InterPro" id="IPR058163">
    <property type="entry name" value="LysR-type_TF_proteobact-type"/>
</dbReference>
<dbReference type="AlphaFoldDB" id="A0A839ELW5"/>
<evidence type="ECO:0000313" key="4">
    <source>
        <dbReference type="Proteomes" id="UP000549052"/>
    </source>
</evidence>
<dbReference type="Gene3D" id="3.40.190.290">
    <property type="match status" value="1"/>
</dbReference>
<feature type="domain" description="LysR substrate-binding" evidence="2">
    <location>
        <begin position="4"/>
        <end position="73"/>
    </location>
</feature>
<evidence type="ECO:0000259" key="2">
    <source>
        <dbReference type="Pfam" id="PF03466"/>
    </source>
</evidence>
<dbReference type="InterPro" id="IPR005119">
    <property type="entry name" value="LysR_subst-bd"/>
</dbReference>
<dbReference type="GO" id="GO:0006351">
    <property type="term" value="P:DNA-templated transcription"/>
    <property type="evidence" value="ECO:0007669"/>
    <property type="project" value="TreeGrafter"/>
</dbReference>
<dbReference type="EMBL" id="JACGXN010000003">
    <property type="protein sequence ID" value="MBA8879205.1"/>
    <property type="molecule type" value="Genomic_DNA"/>
</dbReference>
<evidence type="ECO:0000256" key="1">
    <source>
        <dbReference type="ARBA" id="ARBA00009437"/>
    </source>
</evidence>
<sequence length="73" mass="8270">MQVDGQFDFSDESLVIRAAIEGHGLALIWEDVAQSSILEGVVVRVLDDWCQAFSGYHLYYPDRRHPLPAFTAF</sequence>
<dbReference type="Pfam" id="PF03466">
    <property type="entry name" value="LysR_substrate"/>
    <property type="match status" value="1"/>
</dbReference>
<dbReference type="SUPFAM" id="SSF53850">
    <property type="entry name" value="Periplasmic binding protein-like II"/>
    <property type="match status" value="1"/>
</dbReference>
<dbReference type="GO" id="GO:0043565">
    <property type="term" value="F:sequence-specific DNA binding"/>
    <property type="evidence" value="ECO:0007669"/>
    <property type="project" value="TreeGrafter"/>
</dbReference>
<dbReference type="Proteomes" id="UP000549052">
    <property type="component" value="Unassembled WGS sequence"/>
</dbReference>
<proteinExistence type="inferred from homology"/>
<name>A0A839ELW5_9HYPH</name>
<dbReference type="PANTHER" id="PTHR30537:SF1">
    <property type="entry name" value="HTH-TYPE TRANSCRIPTIONAL REGULATOR PGRR"/>
    <property type="match status" value="1"/>
</dbReference>